<feature type="region of interest" description="Disordered" evidence="1">
    <location>
        <begin position="940"/>
        <end position="967"/>
    </location>
</feature>
<proteinExistence type="predicted"/>
<dbReference type="InterPro" id="IPR011993">
    <property type="entry name" value="PH-like_dom_sf"/>
</dbReference>
<evidence type="ECO:0000259" key="2">
    <source>
        <dbReference type="PROSITE" id="PS50003"/>
    </source>
</evidence>
<evidence type="ECO:0000256" key="1">
    <source>
        <dbReference type="SAM" id="MobiDB-lite"/>
    </source>
</evidence>
<evidence type="ECO:0000313" key="4">
    <source>
        <dbReference type="Proteomes" id="UP000187429"/>
    </source>
</evidence>
<feature type="compositionally biased region" description="Low complexity" evidence="1">
    <location>
        <begin position="383"/>
        <end position="401"/>
    </location>
</feature>
<comment type="caution">
    <text evidence="3">The sequence shown here is derived from an EMBL/GenBank/DDBJ whole genome shotgun (WGS) entry which is preliminary data.</text>
</comment>
<gene>
    <name evidence="3" type="ORF">AYI69_g8201</name>
</gene>
<sequence length="1105" mass="124562">MNTTSFPLESISSDEDVPLTVLKARILSKNKIPNSSILFRSGPTSNSPFPSDNNSIGFYSPDSKNLLNESPINSIALSGSLRHTSKEYNKKHPNSKKNSTLSFNNDIILDSVPNPDLNLHNKNHSSPKIDLNEVFSKRSNNPFIKKKILSNSIIHSDDSVNNSYSNNSVYPFLIKDDSDSDSNIPFINSSNPRPIQNSNLSDCCSEDSFYKNQEYNSEFRILHENHPFSTSFNLEIKNKNASSIDFNYSNHSHNLKKSPNSISKTSINPFTDEESIISYNGQYIGIPRKNNFPLNQHTSSKSSESYVCDFIDDSRNLSNFISSENSLHLNKSSNFSISNDNDESTQNNQLSKNRSIRSIKDFPLKNLNPNSDLSISKHHSATSRKSSTFKTKSSSQSPSIRSLNKSDNLIIKNDVLALSSENHNISPSNHNSISNIKLKALPDSINSFHDTQNFSSPLNESSTQNLNTCTSLSPLNLSKNCNTDLDSSNLGHISPDLNKNSNKSSSLLQVPVLFNNHNSNVLSSNFCTRKLCIDDYCDLECLINDLENYLSGVPGIEKKINSNLIKSKITFLNNNMKMPISTSSNLITNKEFYSKTKTNSFNNSLKNLTEKADKLLQNIDFQVISFYLFFNDTSIYYPIVAANFSSLGSILSEIKSNSIIDSSFDDWSFFNYIPHFKIDRPVNLWENLIDMFCESEKNSNFLILKRYPKFKDLLASSSLNNTGSDFIGKLFYRKNNSKWDKTSFCIKNLKLELTKQPKYKKNIISYSLDCYDIYLPTLSTKFLCTKYAFGLKPLMSSVLFEKPEIDYIKWFCAESEEDLNLWIKSLRSVINSIKFKSTFQKKAQLNKIKDYEDLKSFIPDKPLVNIGSSFIGKMGNLSINETSILDKSTISTNATLKIKPSPLNLPNIDTNKIIKLIEEKGTDYQTVEISELLNFGVNNSDPSVDESSSNSSNPSKNQKNMLDFNPGSLLDKINNSKEIKTISTEKTVIDIFKKGSLLSDPKSNFSNAYKKIPNSDNLNFTKGSLLQGLHKKSNVVKHNSFFGKPLVEIDITRDVGSLNLNPSSEMIKDEPRQNYSLGVKPIISKPLITIRNDPEFEFSSRLRSK</sequence>
<dbReference type="InterPro" id="IPR001849">
    <property type="entry name" value="PH_domain"/>
</dbReference>
<feature type="compositionally biased region" description="Low complexity" evidence="1">
    <location>
        <begin position="940"/>
        <end position="960"/>
    </location>
</feature>
<keyword evidence="4" id="KW-1185">Reference proteome</keyword>
<dbReference type="OrthoDB" id="43122at2759"/>
<name>A0A1R1XLA4_9FUNG</name>
<feature type="compositionally biased region" description="Polar residues" evidence="1">
    <location>
        <begin position="337"/>
        <end position="353"/>
    </location>
</feature>
<dbReference type="Gene3D" id="2.30.29.30">
    <property type="entry name" value="Pleckstrin-homology domain (PH domain)/Phosphotyrosine-binding domain (PTB)"/>
    <property type="match status" value="1"/>
</dbReference>
<reference evidence="4" key="1">
    <citation type="submission" date="2017-01" db="EMBL/GenBank/DDBJ databases">
        <authorList>
            <person name="Wang Y."/>
            <person name="White M."/>
            <person name="Kvist S."/>
            <person name="Moncalvo J.-M."/>
        </authorList>
    </citation>
    <scope>NUCLEOTIDE SEQUENCE [LARGE SCALE GENOMIC DNA]</scope>
    <source>
        <strain evidence="4">ID-206-W2</strain>
    </source>
</reference>
<evidence type="ECO:0000313" key="3">
    <source>
        <dbReference type="EMBL" id="OMJ15415.1"/>
    </source>
</evidence>
<accession>A0A1R1XLA4</accession>
<feature type="domain" description="PH" evidence="2">
    <location>
        <begin position="811"/>
        <end position="831"/>
    </location>
</feature>
<dbReference type="PROSITE" id="PS50003">
    <property type="entry name" value="PH_DOMAIN"/>
    <property type="match status" value="1"/>
</dbReference>
<dbReference type="SUPFAM" id="SSF50729">
    <property type="entry name" value="PH domain-like"/>
    <property type="match status" value="1"/>
</dbReference>
<dbReference type="AlphaFoldDB" id="A0A1R1XLA4"/>
<organism evidence="3 4">
    <name type="scientific">Smittium culicis</name>
    <dbReference type="NCBI Taxonomy" id="133412"/>
    <lineage>
        <taxon>Eukaryota</taxon>
        <taxon>Fungi</taxon>
        <taxon>Fungi incertae sedis</taxon>
        <taxon>Zoopagomycota</taxon>
        <taxon>Kickxellomycotina</taxon>
        <taxon>Harpellomycetes</taxon>
        <taxon>Harpellales</taxon>
        <taxon>Legeriomycetaceae</taxon>
        <taxon>Smittium</taxon>
    </lineage>
</organism>
<dbReference type="EMBL" id="LSSM01004269">
    <property type="protein sequence ID" value="OMJ15415.1"/>
    <property type="molecule type" value="Genomic_DNA"/>
</dbReference>
<feature type="region of interest" description="Disordered" evidence="1">
    <location>
        <begin position="337"/>
        <end position="401"/>
    </location>
</feature>
<protein>
    <recommendedName>
        <fullName evidence="2">PH domain-containing protein</fullName>
    </recommendedName>
</protein>
<dbReference type="Proteomes" id="UP000187429">
    <property type="component" value="Unassembled WGS sequence"/>
</dbReference>